<evidence type="ECO:0000313" key="3">
    <source>
        <dbReference type="Proteomes" id="UP001208938"/>
    </source>
</evidence>
<feature type="transmembrane region" description="Helical" evidence="1">
    <location>
        <begin position="20"/>
        <end position="49"/>
    </location>
</feature>
<keyword evidence="1" id="KW-1133">Transmembrane helix</keyword>
<protein>
    <recommendedName>
        <fullName evidence="4">TVP38/TMEM64 family membrane protein</fullName>
    </recommendedName>
</protein>
<name>A0ABT3H006_9RHOB</name>
<organism evidence="2 3">
    <name type="scientific">Pararhodobacter zhoushanensis</name>
    <dbReference type="NCBI Taxonomy" id="2479545"/>
    <lineage>
        <taxon>Bacteria</taxon>
        <taxon>Pseudomonadati</taxon>
        <taxon>Pseudomonadota</taxon>
        <taxon>Alphaproteobacteria</taxon>
        <taxon>Rhodobacterales</taxon>
        <taxon>Paracoccaceae</taxon>
        <taxon>Pararhodobacter</taxon>
    </lineage>
</organism>
<comment type="caution">
    <text evidence="2">The sequence shown here is derived from an EMBL/GenBank/DDBJ whole genome shotgun (WGS) entry which is preliminary data.</text>
</comment>
<feature type="transmembrane region" description="Helical" evidence="1">
    <location>
        <begin position="202"/>
        <end position="224"/>
    </location>
</feature>
<sequence>MIQPSNDPPPRPPRLPAVVWWGLGLAVCVALSVGGHSVFLWLAAALDLSPDRVGAMMNGRLFVSVLVLYILLLAIPFVPSTELGLFLLAVFGAKAALPVYGATVAALILSFLIGRAVPVARLVAGLQAMGLRRAAALLAPGSPLAALDAPSDRPKTVLARVLRYRCIALGLLFNTPGNSLIGGGGGIALAVGASRLLSVPQFVATVLIAVAPVPVVVLIAAGMVD</sequence>
<gene>
    <name evidence="2" type="ORF">OKW52_12970</name>
</gene>
<dbReference type="EMBL" id="JAPDFL010000001">
    <property type="protein sequence ID" value="MCW1933143.1"/>
    <property type="molecule type" value="Genomic_DNA"/>
</dbReference>
<accession>A0ABT3H006</accession>
<evidence type="ECO:0000313" key="2">
    <source>
        <dbReference type="EMBL" id="MCW1933143.1"/>
    </source>
</evidence>
<keyword evidence="3" id="KW-1185">Reference proteome</keyword>
<proteinExistence type="predicted"/>
<reference evidence="2 3" key="1">
    <citation type="submission" date="2022-10" db="EMBL/GenBank/DDBJ databases">
        <title>Pararhodobacter sp. nov., isolated from marine algae.</title>
        <authorList>
            <person name="Choi B.J."/>
            <person name="Kim J.M."/>
            <person name="Lee J.K."/>
            <person name="Choi D.G."/>
            <person name="Jeon C.O."/>
        </authorList>
    </citation>
    <scope>NUCLEOTIDE SEQUENCE [LARGE SCALE GENOMIC DNA]</scope>
    <source>
        <strain evidence="2 3">ZQ420</strain>
    </source>
</reference>
<keyword evidence="1" id="KW-0812">Transmembrane</keyword>
<dbReference type="Proteomes" id="UP001208938">
    <property type="component" value="Unassembled WGS sequence"/>
</dbReference>
<evidence type="ECO:0008006" key="4">
    <source>
        <dbReference type="Google" id="ProtNLM"/>
    </source>
</evidence>
<feature type="transmembrane region" description="Helical" evidence="1">
    <location>
        <begin position="85"/>
        <end position="113"/>
    </location>
</feature>
<dbReference type="RefSeq" id="WP_264506090.1">
    <property type="nucleotide sequence ID" value="NZ_JAPDFL010000001.1"/>
</dbReference>
<feature type="transmembrane region" description="Helical" evidence="1">
    <location>
        <begin position="61"/>
        <end position="79"/>
    </location>
</feature>
<evidence type="ECO:0000256" key="1">
    <source>
        <dbReference type="SAM" id="Phobius"/>
    </source>
</evidence>
<keyword evidence="1" id="KW-0472">Membrane</keyword>